<gene>
    <name evidence="9" type="ORF">GCM10025770_28680</name>
</gene>
<dbReference type="Gene3D" id="1.20.1250.20">
    <property type="entry name" value="MFS general substrate transporter like domains"/>
    <property type="match status" value="1"/>
</dbReference>
<keyword evidence="2" id="KW-1003">Cell membrane</keyword>
<dbReference type="InterPro" id="IPR020846">
    <property type="entry name" value="MFS_dom"/>
</dbReference>
<keyword evidence="4 7" id="KW-1133">Transmembrane helix</keyword>
<dbReference type="InterPro" id="IPR050189">
    <property type="entry name" value="MFS_Efflux_Transporters"/>
</dbReference>
<dbReference type="InterPro" id="IPR005829">
    <property type="entry name" value="Sugar_transporter_CS"/>
</dbReference>
<keyword evidence="5 7" id="KW-0472">Membrane</keyword>
<feature type="domain" description="Major facilitator superfamily (MFS) profile" evidence="8">
    <location>
        <begin position="20"/>
        <end position="397"/>
    </location>
</feature>
<evidence type="ECO:0000313" key="9">
    <source>
        <dbReference type="EMBL" id="GAA5168551.1"/>
    </source>
</evidence>
<dbReference type="InterPro" id="IPR036259">
    <property type="entry name" value="MFS_trans_sf"/>
</dbReference>
<evidence type="ECO:0000256" key="7">
    <source>
        <dbReference type="SAM" id="Phobius"/>
    </source>
</evidence>
<feature type="transmembrane region" description="Helical" evidence="7">
    <location>
        <begin position="216"/>
        <end position="238"/>
    </location>
</feature>
<feature type="compositionally biased region" description="Basic and acidic residues" evidence="6">
    <location>
        <begin position="397"/>
        <end position="414"/>
    </location>
</feature>
<proteinExistence type="predicted"/>
<dbReference type="InterPro" id="IPR011701">
    <property type="entry name" value="MFS"/>
</dbReference>
<dbReference type="PANTHER" id="PTHR43124:SF3">
    <property type="entry name" value="CHLORAMPHENICOL EFFLUX PUMP RV0191"/>
    <property type="match status" value="1"/>
</dbReference>
<feature type="transmembrane region" description="Helical" evidence="7">
    <location>
        <begin position="284"/>
        <end position="303"/>
    </location>
</feature>
<feature type="region of interest" description="Disordered" evidence="6">
    <location>
        <begin position="397"/>
        <end position="416"/>
    </location>
</feature>
<evidence type="ECO:0000259" key="8">
    <source>
        <dbReference type="PROSITE" id="PS50850"/>
    </source>
</evidence>
<evidence type="ECO:0000256" key="6">
    <source>
        <dbReference type="SAM" id="MobiDB-lite"/>
    </source>
</evidence>
<feature type="transmembrane region" description="Helical" evidence="7">
    <location>
        <begin position="21"/>
        <end position="46"/>
    </location>
</feature>
<name>A0ABP9QW35_9RHOO</name>
<keyword evidence="10" id="KW-1185">Reference proteome</keyword>
<feature type="transmembrane region" description="Helical" evidence="7">
    <location>
        <begin position="58"/>
        <end position="76"/>
    </location>
</feature>
<comment type="subcellular location">
    <subcellularLocation>
        <location evidence="1">Cell membrane</location>
        <topology evidence="1">Multi-pass membrane protein</topology>
    </subcellularLocation>
</comment>
<dbReference type="SUPFAM" id="SSF103473">
    <property type="entry name" value="MFS general substrate transporter"/>
    <property type="match status" value="1"/>
</dbReference>
<reference evidence="10" key="1">
    <citation type="journal article" date="2019" name="Int. J. Syst. Evol. Microbiol.">
        <title>The Global Catalogue of Microorganisms (GCM) 10K type strain sequencing project: providing services to taxonomists for standard genome sequencing and annotation.</title>
        <authorList>
            <consortium name="The Broad Institute Genomics Platform"/>
            <consortium name="The Broad Institute Genome Sequencing Center for Infectious Disease"/>
            <person name="Wu L."/>
            <person name="Ma J."/>
        </authorList>
    </citation>
    <scope>NUCLEOTIDE SEQUENCE [LARGE SCALE GENOMIC DNA]</scope>
    <source>
        <strain evidence="10">JCM 18715</strain>
    </source>
</reference>
<evidence type="ECO:0000256" key="5">
    <source>
        <dbReference type="ARBA" id="ARBA00023136"/>
    </source>
</evidence>
<evidence type="ECO:0000313" key="10">
    <source>
        <dbReference type="Proteomes" id="UP001500547"/>
    </source>
</evidence>
<keyword evidence="3 7" id="KW-0812">Transmembrane</keyword>
<protein>
    <submittedName>
        <fullName evidence="9">MFS transporter</fullName>
    </submittedName>
</protein>
<evidence type="ECO:0000256" key="2">
    <source>
        <dbReference type="ARBA" id="ARBA00022475"/>
    </source>
</evidence>
<dbReference type="CDD" id="cd17472">
    <property type="entry name" value="MFS_YajR_like"/>
    <property type="match status" value="1"/>
</dbReference>
<feature type="transmembrane region" description="Helical" evidence="7">
    <location>
        <begin position="144"/>
        <end position="170"/>
    </location>
</feature>
<evidence type="ECO:0000256" key="4">
    <source>
        <dbReference type="ARBA" id="ARBA00022989"/>
    </source>
</evidence>
<sequence>MTQQASPQVPDRMSPGEWRAGGILATIFGLRMLGLFLVLPVFSIYASGLPGGEDFQRVAWAFGIFMLVQACLYLPVGLASDRFGRKPVIVAGLLLFAAGSLLAAWAPTVQWLIAARALQGAGAISAAVMALAADLTREQHRTKVMALIGSSIGLVFAVSLVSAPALYGWIGMPGMFLLIAALALGAIGLVLWGVPDVPRPQAVRQLPLRSVLRDAGLLRLNFGIFVLHAVQTALFLVVPRELLSLHQMPADSHWQIYLPVVLGSFVFAVPAIMQAERHGRTRPIFLGSILVLLLSQLGLFFGMKHFAVVVLMLLLFFAAFNVLEASLPAMASRMAPTSLRGAAMGVFNTTQALGVASGSAVGGWIAVHSGTNGVHVMTVTLAFVWVLLAWGSRLPSRRQDDGNMDEERERDRASAVDAVLRAN</sequence>
<feature type="transmembrane region" description="Helical" evidence="7">
    <location>
        <begin position="88"/>
        <end position="107"/>
    </location>
</feature>
<feature type="transmembrane region" description="Helical" evidence="7">
    <location>
        <begin position="113"/>
        <end position="132"/>
    </location>
</feature>
<dbReference type="EMBL" id="BAABLD010000010">
    <property type="protein sequence ID" value="GAA5168551.1"/>
    <property type="molecule type" value="Genomic_DNA"/>
</dbReference>
<comment type="caution">
    <text evidence="9">The sequence shown here is derived from an EMBL/GenBank/DDBJ whole genome shotgun (WGS) entry which is preliminary data.</text>
</comment>
<dbReference type="PROSITE" id="PS00216">
    <property type="entry name" value="SUGAR_TRANSPORT_1"/>
    <property type="match status" value="1"/>
</dbReference>
<feature type="transmembrane region" description="Helical" evidence="7">
    <location>
        <begin position="342"/>
        <end position="367"/>
    </location>
</feature>
<dbReference type="Proteomes" id="UP001500547">
    <property type="component" value="Unassembled WGS sequence"/>
</dbReference>
<feature type="transmembrane region" description="Helical" evidence="7">
    <location>
        <begin position="176"/>
        <end position="195"/>
    </location>
</feature>
<dbReference type="PROSITE" id="PS50850">
    <property type="entry name" value="MFS"/>
    <property type="match status" value="1"/>
</dbReference>
<dbReference type="RefSeq" id="WP_345533782.1">
    <property type="nucleotide sequence ID" value="NZ_BAABLD010000010.1"/>
</dbReference>
<feature type="transmembrane region" description="Helical" evidence="7">
    <location>
        <begin position="373"/>
        <end position="390"/>
    </location>
</feature>
<dbReference type="Pfam" id="PF07690">
    <property type="entry name" value="MFS_1"/>
    <property type="match status" value="1"/>
</dbReference>
<feature type="transmembrane region" description="Helical" evidence="7">
    <location>
        <begin position="254"/>
        <end position="272"/>
    </location>
</feature>
<organism evidence="9 10">
    <name type="scientific">Viridibacterium curvum</name>
    <dbReference type="NCBI Taxonomy" id="1101404"/>
    <lineage>
        <taxon>Bacteria</taxon>
        <taxon>Pseudomonadati</taxon>
        <taxon>Pseudomonadota</taxon>
        <taxon>Betaproteobacteria</taxon>
        <taxon>Rhodocyclales</taxon>
        <taxon>Rhodocyclaceae</taxon>
        <taxon>Viridibacterium</taxon>
    </lineage>
</organism>
<evidence type="ECO:0000256" key="1">
    <source>
        <dbReference type="ARBA" id="ARBA00004651"/>
    </source>
</evidence>
<accession>A0ABP9QW35</accession>
<evidence type="ECO:0000256" key="3">
    <source>
        <dbReference type="ARBA" id="ARBA00022692"/>
    </source>
</evidence>
<dbReference type="PANTHER" id="PTHR43124">
    <property type="entry name" value="PURINE EFFLUX PUMP PBUE"/>
    <property type="match status" value="1"/>
</dbReference>
<feature type="transmembrane region" description="Helical" evidence="7">
    <location>
        <begin position="309"/>
        <end position="330"/>
    </location>
</feature>